<dbReference type="InterPro" id="IPR053032">
    <property type="entry name" value="BAH_domain-containing"/>
</dbReference>
<gene>
    <name evidence="3" type="ORF">PSYICH_LOCUS1027</name>
</gene>
<dbReference type="InterPro" id="IPR043151">
    <property type="entry name" value="BAH_sf"/>
</dbReference>
<evidence type="ECO:0000256" key="1">
    <source>
        <dbReference type="SAM" id="MobiDB-lite"/>
    </source>
</evidence>
<dbReference type="OrthoDB" id="1922186at2759"/>
<accession>A0A9P0G717</accession>
<dbReference type="Proteomes" id="UP001153636">
    <property type="component" value="Chromosome 1"/>
</dbReference>
<dbReference type="InterPro" id="IPR001025">
    <property type="entry name" value="BAH_dom"/>
</dbReference>
<protein>
    <recommendedName>
        <fullName evidence="2">BAH domain-containing protein</fullName>
    </recommendedName>
</protein>
<dbReference type="GO" id="GO:0031507">
    <property type="term" value="P:heterochromatin formation"/>
    <property type="evidence" value="ECO:0007669"/>
    <property type="project" value="TreeGrafter"/>
</dbReference>
<evidence type="ECO:0000313" key="3">
    <source>
        <dbReference type="EMBL" id="CAH1099260.1"/>
    </source>
</evidence>
<evidence type="ECO:0000313" key="4">
    <source>
        <dbReference type="Proteomes" id="UP001153636"/>
    </source>
</evidence>
<evidence type="ECO:0000259" key="2">
    <source>
        <dbReference type="PROSITE" id="PS51038"/>
    </source>
</evidence>
<feature type="domain" description="BAH" evidence="2">
    <location>
        <begin position="216"/>
        <end position="327"/>
    </location>
</feature>
<dbReference type="EMBL" id="OV651813">
    <property type="protein sequence ID" value="CAH1099260.1"/>
    <property type="molecule type" value="Genomic_DNA"/>
</dbReference>
<reference evidence="3" key="1">
    <citation type="submission" date="2022-01" db="EMBL/GenBank/DDBJ databases">
        <authorList>
            <person name="King R."/>
        </authorList>
    </citation>
    <scope>NUCLEOTIDE SEQUENCE</scope>
</reference>
<organism evidence="3 4">
    <name type="scientific">Psylliodes chrysocephalus</name>
    <dbReference type="NCBI Taxonomy" id="3402493"/>
    <lineage>
        <taxon>Eukaryota</taxon>
        <taxon>Metazoa</taxon>
        <taxon>Ecdysozoa</taxon>
        <taxon>Arthropoda</taxon>
        <taxon>Hexapoda</taxon>
        <taxon>Insecta</taxon>
        <taxon>Pterygota</taxon>
        <taxon>Neoptera</taxon>
        <taxon>Endopterygota</taxon>
        <taxon>Coleoptera</taxon>
        <taxon>Polyphaga</taxon>
        <taxon>Cucujiformia</taxon>
        <taxon>Chrysomeloidea</taxon>
        <taxon>Chrysomelidae</taxon>
        <taxon>Galerucinae</taxon>
        <taxon>Alticini</taxon>
        <taxon>Psylliodes</taxon>
    </lineage>
</organism>
<dbReference type="Gene3D" id="2.30.30.490">
    <property type="match status" value="2"/>
</dbReference>
<dbReference type="GO" id="GO:0003682">
    <property type="term" value="F:chromatin binding"/>
    <property type="evidence" value="ECO:0007669"/>
    <property type="project" value="InterPro"/>
</dbReference>
<sequence>MRPRDNKTKPSEEQNQVTVYLPYVEGVTDQTGKILKKKENQHCLNANKENKGISQNRKTVGNTITSAGVYIIPCTCRKSDELTVMRKCFPAMRHLGGDKIVPRDCVLLKAGPRKNDLPFVAKIASLWENPDDDQENPPVKNLPVCPSNDPEDLERPQEEDSTMDTTPEVGDTASRKQSLAGSDDNSYYDTHENPTGSPTVDKPENSVYKTTESLIKELEKSDESINTSNDSQESMDTGLENTIIENKGTGEGEMMMSLLWYYRPEHTEQGRLPTDQSDEVFASRHKDSNSVACIDDKCYVLTFNEYCSRYTLVEELNTLQINVIALT</sequence>
<dbReference type="GO" id="GO:0045892">
    <property type="term" value="P:negative regulation of DNA-templated transcription"/>
    <property type="evidence" value="ECO:0007669"/>
    <property type="project" value="TreeGrafter"/>
</dbReference>
<feature type="compositionally biased region" description="Polar residues" evidence="1">
    <location>
        <begin position="175"/>
        <end position="198"/>
    </location>
</feature>
<dbReference type="AlphaFoldDB" id="A0A9P0G717"/>
<dbReference type="GO" id="GO:0005677">
    <property type="term" value="C:chromatin silencing complex"/>
    <property type="evidence" value="ECO:0007669"/>
    <property type="project" value="TreeGrafter"/>
</dbReference>
<feature type="region of interest" description="Disordered" evidence="1">
    <location>
        <begin position="129"/>
        <end position="207"/>
    </location>
</feature>
<name>A0A9P0G717_9CUCU</name>
<proteinExistence type="predicted"/>
<dbReference type="PANTHER" id="PTHR46576">
    <property type="entry name" value="BROMO ADJACENT HOMOLOGY DOMAIN-CONTAINING 1 PROTEIN"/>
    <property type="match status" value="1"/>
</dbReference>
<dbReference type="Pfam" id="PF01426">
    <property type="entry name" value="BAH"/>
    <property type="match status" value="1"/>
</dbReference>
<dbReference type="PANTHER" id="PTHR46576:SF1">
    <property type="entry name" value="BROMO ADJACENT HOMOLOGY DOMAIN-CONTAINING 1 PROTEIN"/>
    <property type="match status" value="1"/>
</dbReference>
<dbReference type="GO" id="GO:0000976">
    <property type="term" value="F:transcription cis-regulatory region binding"/>
    <property type="evidence" value="ECO:0007669"/>
    <property type="project" value="TreeGrafter"/>
</dbReference>
<keyword evidence="4" id="KW-1185">Reference proteome</keyword>
<dbReference type="PROSITE" id="PS51038">
    <property type="entry name" value="BAH"/>
    <property type="match status" value="1"/>
</dbReference>